<protein>
    <recommendedName>
        <fullName evidence="8">Ribonuclease R</fullName>
        <shortName evidence="8">RNase R</shortName>
        <ecNumber evidence="8">3.1.13.1</ecNumber>
    </recommendedName>
</protein>
<accession>A0A2P8EQQ4</accession>
<evidence type="ECO:0000256" key="4">
    <source>
        <dbReference type="ARBA" id="ARBA00022722"/>
    </source>
</evidence>
<dbReference type="PROSITE" id="PS01175">
    <property type="entry name" value="RIBONUCLEASE_II"/>
    <property type="match status" value="1"/>
</dbReference>
<feature type="compositionally biased region" description="Basic residues" evidence="9">
    <location>
        <begin position="804"/>
        <end position="822"/>
    </location>
</feature>
<dbReference type="Gene3D" id="2.40.50.140">
    <property type="entry name" value="Nucleic acid-binding proteins"/>
    <property type="match status" value="2"/>
</dbReference>
<dbReference type="Pfam" id="PF00773">
    <property type="entry name" value="RNB"/>
    <property type="match status" value="1"/>
</dbReference>
<dbReference type="PANTHER" id="PTHR23355:SF9">
    <property type="entry name" value="DIS3-LIKE EXONUCLEASE 2"/>
    <property type="match status" value="1"/>
</dbReference>
<dbReference type="InterPro" id="IPR012340">
    <property type="entry name" value="NA-bd_OB-fold"/>
</dbReference>
<dbReference type="Pfam" id="PF17876">
    <property type="entry name" value="CSD2"/>
    <property type="match status" value="1"/>
</dbReference>
<dbReference type="NCBIfam" id="TIGR02063">
    <property type="entry name" value="RNase_R"/>
    <property type="match status" value="1"/>
</dbReference>
<dbReference type="InterPro" id="IPR013223">
    <property type="entry name" value="RNase_B_OB_dom"/>
</dbReference>
<evidence type="ECO:0000256" key="9">
    <source>
        <dbReference type="SAM" id="MobiDB-lite"/>
    </source>
</evidence>
<dbReference type="InterPro" id="IPR022966">
    <property type="entry name" value="RNase_II/R_CS"/>
</dbReference>
<dbReference type="EC" id="3.1.13.1" evidence="8"/>
<dbReference type="SMART" id="SM00316">
    <property type="entry name" value="S1"/>
    <property type="match status" value="1"/>
</dbReference>
<feature type="domain" description="S1 motif" evidence="10">
    <location>
        <begin position="663"/>
        <end position="744"/>
    </location>
</feature>
<dbReference type="InterPro" id="IPR040476">
    <property type="entry name" value="CSD2"/>
</dbReference>
<comment type="function">
    <text evidence="8">3'-5' exoribonuclease that releases 5'-nucleoside monophosphates and is involved in maturation of structured RNAs.</text>
</comment>
<comment type="similarity">
    <text evidence="8">Belongs to the RNR ribonuclease family. RNase R subfamily.</text>
</comment>
<evidence type="ECO:0000256" key="2">
    <source>
        <dbReference type="ARBA" id="ARBA00004496"/>
    </source>
</evidence>
<dbReference type="InterPro" id="IPR003029">
    <property type="entry name" value="S1_domain"/>
</dbReference>
<dbReference type="CDD" id="cd04471">
    <property type="entry name" value="S1_RNase_R"/>
    <property type="match status" value="1"/>
</dbReference>
<keyword evidence="5 8" id="KW-0378">Hydrolase</keyword>
<evidence type="ECO:0000259" key="10">
    <source>
        <dbReference type="PROSITE" id="PS50126"/>
    </source>
</evidence>
<evidence type="ECO:0000313" key="12">
    <source>
        <dbReference type="Proteomes" id="UP000242133"/>
    </source>
</evidence>
<dbReference type="PANTHER" id="PTHR23355">
    <property type="entry name" value="RIBONUCLEASE"/>
    <property type="match status" value="1"/>
</dbReference>
<comment type="catalytic activity">
    <reaction evidence="1 8">
        <text>Exonucleolytic cleavage in the 3'- to 5'-direction to yield nucleoside 5'-phosphates.</text>
        <dbReference type="EC" id="3.1.13.1"/>
    </reaction>
</comment>
<keyword evidence="7 8" id="KW-0694">RNA-binding</keyword>
<evidence type="ECO:0000256" key="5">
    <source>
        <dbReference type="ARBA" id="ARBA00022801"/>
    </source>
</evidence>
<keyword evidence="6 8" id="KW-0269">Exonuclease</keyword>
<dbReference type="PROSITE" id="PS50126">
    <property type="entry name" value="S1"/>
    <property type="match status" value="1"/>
</dbReference>
<feature type="compositionally biased region" description="Basic and acidic residues" evidence="9">
    <location>
        <begin position="794"/>
        <end position="803"/>
    </location>
</feature>
<dbReference type="RefSeq" id="WP_106592851.1">
    <property type="nucleotide sequence ID" value="NZ_PYGI01000022.1"/>
</dbReference>
<name>A0A2P8EQQ4_9GAMM</name>
<dbReference type="Proteomes" id="UP000242133">
    <property type="component" value="Unassembled WGS sequence"/>
</dbReference>
<dbReference type="SUPFAM" id="SSF50249">
    <property type="entry name" value="Nucleic acid-binding proteins"/>
    <property type="match status" value="4"/>
</dbReference>
<dbReference type="FunFam" id="2.40.50.140:FF:000213">
    <property type="entry name" value="Ribonuclease R"/>
    <property type="match status" value="1"/>
</dbReference>
<dbReference type="InterPro" id="IPR011129">
    <property type="entry name" value="CSD"/>
</dbReference>
<dbReference type="EMBL" id="PYGI01000022">
    <property type="protein sequence ID" value="PSL11802.1"/>
    <property type="molecule type" value="Genomic_DNA"/>
</dbReference>
<evidence type="ECO:0000256" key="6">
    <source>
        <dbReference type="ARBA" id="ARBA00022839"/>
    </source>
</evidence>
<dbReference type="GO" id="GO:0006402">
    <property type="term" value="P:mRNA catabolic process"/>
    <property type="evidence" value="ECO:0007669"/>
    <property type="project" value="TreeGrafter"/>
</dbReference>
<dbReference type="HAMAP" id="MF_01895">
    <property type="entry name" value="RNase_R"/>
    <property type="match status" value="1"/>
</dbReference>
<evidence type="ECO:0000256" key="1">
    <source>
        <dbReference type="ARBA" id="ARBA00001849"/>
    </source>
</evidence>
<dbReference type="OrthoDB" id="9764149at2"/>
<dbReference type="InterPro" id="IPR011805">
    <property type="entry name" value="RNase_R"/>
</dbReference>
<dbReference type="InterPro" id="IPR050180">
    <property type="entry name" value="RNR_Ribonuclease"/>
</dbReference>
<keyword evidence="12" id="KW-1185">Reference proteome</keyword>
<evidence type="ECO:0000256" key="7">
    <source>
        <dbReference type="ARBA" id="ARBA00022884"/>
    </source>
</evidence>
<dbReference type="SMART" id="SM00357">
    <property type="entry name" value="CSP"/>
    <property type="match status" value="1"/>
</dbReference>
<feature type="compositionally biased region" description="Basic and acidic residues" evidence="9">
    <location>
        <begin position="745"/>
        <end position="771"/>
    </location>
</feature>
<comment type="subcellular location">
    <subcellularLocation>
        <location evidence="2 8">Cytoplasm</location>
    </subcellularLocation>
</comment>
<evidence type="ECO:0000313" key="11">
    <source>
        <dbReference type="EMBL" id="PSL11802.1"/>
    </source>
</evidence>
<proteinExistence type="inferred from homology"/>
<comment type="caution">
    <text evidence="11">The sequence shown here is derived from an EMBL/GenBank/DDBJ whole genome shotgun (WGS) entry which is preliminary data.</text>
</comment>
<dbReference type="NCBIfam" id="TIGR00358">
    <property type="entry name" value="3_prime_RNase"/>
    <property type="match status" value="1"/>
</dbReference>
<dbReference type="GO" id="GO:0008859">
    <property type="term" value="F:exoribonuclease II activity"/>
    <property type="evidence" value="ECO:0007669"/>
    <property type="project" value="UniProtKB-UniRule"/>
</dbReference>
<feature type="region of interest" description="Disordered" evidence="9">
    <location>
        <begin position="745"/>
        <end position="822"/>
    </location>
</feature>
<keyword evidence="3 8" id="KW-0963">Cytoplasm</keyword>
<dbReference type="Pfam" id="PF00575">
    <property type="entry name" value="S1"/>
    <property type="match status" value="1"/>
</dbReference>
<dbReference type="GO" id="GO:0003723">
    <property type="term" value="F:RNA binding"/>
    <property type="evidence" value="ECO:0007669"/>
    <property type="project" value="UniProtKB-UniRule"/>
</dbReference>
<gene>
    <name evidence="8" type="primary">rnr</name>
    <name evidence="11" type="ORF">CLV44_12220</name>
</gene>
<sequence length="822" mass="93035">MTKNWQDKDPNLQQEAEKYDQPVPSRDFLLNFLEKWGAPISHPLVCRELGITDDDGIEGVRRRLIAMCRDGQLISNRKGEYGLISKMDLIAGRVIGHRDGFGFLKPDAGGDDLFLSPRNMREVFDGDRVLVQAVGVDQRGRREGKIVEVLEHNTTKLVGRFDGSTGFGTLICENQRITNQVMVIPDPTTGLDYEDGQLVVAELIQQPNRKQPARARVIEVLGDRMAPGMEIKVAINNYEIPDEFPADVDQEISELAPEVHEHDKQNRFDLRDMPFVTIDGEDAKDFDDAVYCEKKTFGGWRLWVAIADVSYYVQPDSALDKEAVKRGNSVYFPEFVVPMLPELLSNGLCSLNPNVDRLAMVCEMTVSRAGKLSGYKFYEGVINSKARLTYTKVGAMVDAEHAEHGRWRQEYAHVLPHIEQLHGLYKALRKSRDERGAIDFDTVETRIVFDEESRKIDEIVPVHRNDAHKMIEECMLIANVATARFLDKYGKPALYRIHEGPKAQKLENLRAFLGELGLNLPGGDSPEPKDYLKLAAAIEGRADKHVIQTMMLRSMQQAVYSPDNQGHFGLAYSAYTHFTSPIRRYPDLLVHRAIRGAIHGEGRAKGVERPKKFVADSAFKYNYSLEQMLMLGEHCSMTERRADEATRDVVSWLKCEYMESQVGVDFIGVVAAVTGFGVFVELEDLYVEGLVHITALPSDYYHFEAAKQRLVGDRTRRVFKLGDRLEVTVVRVDLEDRKIDFEIAGEKADPKPKKPSQREKLSKGQFDGERPAKKRGRSRAKKTEGHASSGARQPKREDGDKPKAPRQKRKGTNKPKRQPRKD</sequence>
<dbReference type="InterPro" id="IPR001900">
    <property type="entry name" value="RNase_II/R"/>
</dbReference>
<reference evidence="11 12" key="1">
    <citation type="submission" date="2018-03" db="EMBL/GenBank/DDBJ databases">
        <title>Genomic Encyclopedia of Archaeal and Bacterial Type Strains, Phase II (KMG-II): from individual species to whole genera.</title>
        <authorList>
            <person name="Goeker M."/>
        </authorList>
    </citation>
    <scope>NUCLEOTIDE SEQUENCE [LARGE SCALE GENOMIC DNA]</scope>
    <source>
        <strain evidence="11 12">DSM 17586</strain>
    </source>
</reference>
<evidence type="ECO:0000256" key="3">
    <source>
        <dbReference type="ARBA" id="ARBA00022490"/>
    </source>
</evidence>
<organism evidence="11 12">
    <name type="scientific">Marinobacterium halophilum</name>
    <dbReference type="NCBI Taxonomy" id="267374"/>
    <lineage>
        <taxon>Bacteria</taxon>
        <taxon>Pseudomonadati</taxon>
        <taxon>Pseudomonadota</taxon>
        <taxon>Gammaproteobacteria</taxon>
        <taxon>Oceanospirillales</taxon>
        <taxon>Oceanospirillaceae</taxon>
        <taxon>Marinobacterium</taxon>
    </lineage>
</organism>
<evidence type="ECO:0000256" key="8">
    <source>
        <dbReference type="HAMAP-Rule" id="MF_01895"/>
    </source>
</evidence>
<dbReference type="SMART" id="SM00955">
    <property type="entry name" value="RNB"/>
    <property type="match status" value="1"/>
</dbReference>
<dbReference type="InterPro" id="IPR004476">
    <property type="entry name" value="RNase_II/RNase_R"/>
</dbReference>
<dbReference type="Pfam" id="PF08206">
    <property type="entry name" value="OB_RNB"/>
    <property type="match status" value="1"/>
</dbReference>
<dbReference type="GO" id="GO:0005829">
    <property type="term" value="C:cytosol"/>
    <property type="evidence" value="ECO:0007669"/>
    <property type="project" value="TreeGrafter"/>
</dbReference>
<keyword evidence="4 8" id="KW-0540">Nuclease</keyword>
<dbReference type="AlphaFoldDB" id="A0A2P8EQQ4"/>
<dbReference type="NCBIfam" id="NF008648">
    <property type="entry name" value="PRK11642.1"/>
    <property type="match status" value="1"/>
</dbReference>